<accession>A0A8S9ZZ67</accession>
<dbReference type="PANTHER" id="PTHR46461">
    <property type="entry name" value="KELCH DOMAIN-CONTAINING PROTEIN 3"/>
    <property type="match status" value="1"/>
</dbReference>
<dbReference type="SUPFAM" id="SSF117281">
    <property type="entry name" value="Kelch motif"/>
    <property type="match status" value="1"/>
</dbReference>
<proteinExistence type="predicted"/>
<protein>
    <recommendedName>
        <fullName evidence="4">Kelch domain-containing protein 3</fullName>
    </recommendedName>
</protein>
<evidence type="ECO:0008006" key="4">
    <source>
        <dbReference type="Google" id="ProtNLM"/>
    </source>
</evidence>
<dbReference type="AlphaFoldDB" id="A0A8S9ZZ67"/>
<evidence type="ECO:0000313" key="2">
    <source>
        <dbReference type="EMBL" id="KAF7638419.1"/>
    </source>
</evidence>
<feature type="region of interest" description="Disordered" evidence="1">
    <location>
        <begin position="71"/>
        <end position="110"/>
    </location>
</feature>
<dbReference type="Gene3D" id="2.120.10.80">
    <property type="entry name" value="Kelch-type beta propeller"/>
    <property type="match status" value="2"/>
</dbReference>
<comment type="caution">
    <text evidence="2">The sequence shown here is derived from an EMBL/GenBank/DDBJ whole genome shotgun (WGS) entry which is preliminary data.</text>
</comment>
<gene>
    <name evidence="2" type="ORF">Mgra_00002097</name>
</gene>
<evidence type="ECO:0000256" key="1">
    <source>
        <dbReference type="SAM" id="MobiDB-lite"/>
    </source>
</evidence>
<dbReference type="GO" id="GO:0003682">
    <property type="term" value="F:chromatin binding"/>
    <property type="evidence" value="ECO:0007669"/>
    <property type="project" value="InterPro"/>
</dbReference>
<dbReference type="Proteomes" id="UP000605970">
    <property type="component" value="Unassembled WGS sequence"/>
</dbReference>
<dbReference type="Pfam" id="PF07646">
    <property type="entry name" value="Kelch_2"/>
    <property type="match status" value="1"/>
</dbReference>
<evidence type="ECO:0000313" key="3">
    <source>
        <dbReference type="Proteomes" id="UP000605970"/>
    </source>
</evidence>
<dbReference type="OrthoDB" id="432528at2759"/>
<keyword evidence="3" id="KW-1185">Reference proteome</keyword>
<feature type="compositionally biased region" description="Polar residues" evidence="1">
    <location>
        <begin position="73"/>
        <end position="89"/>
    </location>
</feature>
<dbReference type="InterPro" id="IPR015915">
    <property type="entry name" value="Kelch-typ_b-propeller"/>
</dbReference>
<dbReference type="InterPro" id="IPR052637">
    <property type="entry name" value="KLHDC3-like"/>
</dbReference>
<dbReference type="PANTHER" id="PTHR46461:SF1">
    <property type="entry name" value="KELCH DOMAIN-CONTAINING PROTEIN 3"/>
    <property type="match status" value="1"/>
</dbReference>
<organism evidence="2 3">
    <name type="scientific">Meloidogyne graminicola</name>
    <dbReference type="NCBI Taxonomy" id="189291"/>
    <lineage>
        <taxon>Eukaryota</taxon>
        <taxon>Metazoa</taxon>
        <taxon>Ecdysozoa</taxon>
        <taxon>Nematoda</taxon>
        <taxon>Chromadorea</taxon>
        <taxon>Rhabditida</taxon>
        <taxon>Tylenchina</taxon>
        <taxon>Tylenchomorpha</taxon>
        <taxon>Tylenchoidea</taxon>
        <taxon>Meloidogynidae</taxon>
        <taxon>Meloidogyninae</taxon>
        <taxon>Meloidogyne</taxon>
    </lineage>
</organism>
<name>A0A8S9ZZ67_9BILA</name>
<sequence length="292" mass="33609">MARWMFNLEGGPKRVNHAAVSIGDNIYSFGGYTATEVGPRNDFIDIHVLNTFTYRWELLPTFPSEICKKPRNSVFSNPATPSTSQSIQNQRRRTRSLSTSHSSHPLAQIRYANPPLDVDEEDWQQGQQITNNFVHSLNEDNALMEISNEDNAIDVDDDTYTVYQGHRYLNDNDQNLDDITDLDLSSVYSENSDDAEVFSDDEDMVEVDDEDRIFVQIDGDEDLELPNNFDKDRLEKLKQHPEIPFKLYGHTVVVYKGFFYLFGGRSDAYGCRKTLHQYNPGLVYFFIYAKGK</sequence>
<reference evidence="2" key="1">
    <citation type="journal article" date="2020" name="Ecol. Evol.">
        <title>Genome structure and content of the rice root-knot nematode (Meloidogyne graminicola).</title>
        <authorList>
            <person name="Phan N.T."/>
            <person name="Danchin E.G.J."/>
            <person name="Klopp C."/>
            <person name="Perfus-Barbeoch L."/>
            <person name="Kozlowski D.K."/>
            <person name="Koutsovoulos G.D."/>
            <person name="Lopez-Roques C."/>
            <person name="Bouchez O."/>
            <person name="Zahm M."/>
            <person name="Besnard G."/>
            <person name="Bellafiore S."/>
        </authorList>
    </citation>
    <scope>NUCLEOTIDE SEQUENCE</scope>
    <source>
        <strain evidence="2">VN-18</strain>
    </source>
</reference>
<dbReference type="EMBL" id="JABEBT010000012">
    <property type="protein sequence ID" value="KAF7638419.1"/>
    <property type="molecule type" value="Genomic_DNA"/>
</dbReference>
<dbReference type="GO" id="GO:0005737">
    <property type="term" value="C:cytoplasm"/>
    <property type="evidence" value="ECO:0007669"/>
    <property type="project" value="TreeGrafter"/>
</dbReference>
<dbReference type="InterPro" id="IPR011498">
    <property type="entry name" value="Kelch_2"/>
</dbReference>